<gene>
    <name evidence="2" type="ORF">DFP72DRAFT_1026241</name>
</gene>
<proteinExistence type="predicted"/>
<evidence type="ECO:0008006" key="4">
    <source>
        <dbReference type="Google" id="ProtNLM"/>
    </source>
</evidence>
<evidence type="ECO:0000313" key="2">
    <source>
        <dbReference type="EMBL" id="KAF6741063.1"/>
    </source>
</evidence>
<comment type="caution">
    <text evidence="2">The sequence shown here is derived from an EMBL/GenBank/DDBJ whole genome shotgun (WGS) entry which is preliminary data.</text>
</comment>
<sequence>MYTHYAELRAGDQGIPAALLSQGLVPTAPFSPSTAFTVRTLELYRNVHLRSPSLALQPYIKALCDLQGIPYRRTYSDAFNNAYDLYLRITEEVEDLVLRALNRAERTWRLKNVCPACTYVLDGEAPLRFRMLVTMDGGNSLKRLARREIGKEVGEDLGPMRGVKDERAVSQRYYLTRREVDKWAKETAPMGDPLATSEAAAFEEIEGESSNPCASRWHNMSSEATAKMWGIFDETGIFLCLCRHGFVISVADMVQSGEQSKYPLATVNTLLETFGSQIGCGYDIGCKFSSTIARSPLAASAQKLQFTSLVGAFHGHAHNRLCQLSNLAAYVPGLGLEDLEGCERMFSKSNLLAPSTRYASPFHRQQKIDQFFKHTDEYETMSNLSKFIVDNYKQGLEILEGQDELARLMQENKIASVDVFSAWLEEERTYLTGLTHEPVKETMEMDYYQHLVDYEASQAKLASVRATFLQHNPADVQPPGPGKRRLSPETQMRHAIEEDKKNLAAVIDLETKLGIEKRWVKGSVKWTAAAEMVSRRRYQRCLDQLESLIVSRMFELTKMNMSKTGYKLRTHISKSLQSRSQAIRNALERYNFAATALKPPRQKLTWDQVVEYAFLADFDLLRDSRDDVRSRPWSQPIPRAIMHQYFKILRAREEIQRLDIEIRRVVTFIHDERAFLRRAEVAQSPPPQPLASTDIEAGASSSESTHTSPMPNLAHHIRHYANRRTLFFDIHLQRFAKLQEAVPSIAPALIPGTPVDKCLRPVALEAQPASGVAGATSCDEGKRCEAASRDEEDSDDDDPEGEEEMVESHTIELALATQD</sequence>
<dbReference type="PANTHER" id="PTHR33096">
    <property type="entry name" value="CXC2 DOMAIN-CONTAINING PROTEIN"/>
    <property type="match status" value="1"/>
</dbReference>
<evidence type="ECO:0000313" key="3">
    <source>
        <dbReference type="Proteomes" id="UP000521943"/>
    </source>
</evidence>
<reference evidence="2 3" key="1">
    <citation type="submission" date="2020-07" db="EMBL/GenBank/DDBJ databases">
        <title>Comparative genomics of pyrophilous fungi reveals a link between fire events and developmental genes.</title>
        <authorList>
            <consortium name="DOE Joint Genome Institute"/>
            <person name="Steindorff A.S."/>
            <person name="Carver A."/>
            <person name="Calhoun S."/>
            <person name="Stillman K."/>
            <person name="Liu H."/>
            <person name="Lipzen A."/>
            <person name="Pangilinan J."/>
            <person name="Labutti K."/>
            <person name="Bruns T.D."/>
            <person name="Grigoriev I.V."/>
        </authorList>
    </citation>
    <scope>NUCLEOTIDE SEQUENCE [LARGE SCALE GENOMIC DNA]</scope>
    <source>
        <strain evidence="2 3">CBS 144469</strain>
    </source>
</reference>
<dbReference type="PANTHER" id="PTHR33096:SF1">
    <property type="entry name" value="CXC1-LIKE CYSTEINE CLUSTER ASSOCIATED WITH KDZ TRANSPOSASES DOMAIN-CONTAINING PROTEIN"/>
    <property type="match status" value="1"/>
</dbReference>
<evidence type="ECO:0000256" key="1">
    <source>
        <dbReference type="SAM" id="MobiDB-lite"/>
    </source>
</evidence>
<keyword evidence="3" id="KW-1185">Reference proteome</keyword>
<feature type="compositionally biased region" description="Acidic residues" evidence="1">
    <location>
        <begin position="790"/>
        <end position="805"/>
    </location>
</feature>
<name>A0A8H6LRI4_9AGAR</name>
<dbReference type="OrthoDB" id="3246730at2759"/>
<feature type="compositionally biased region" description="Basic and acidic residues" evidence="1">
    <location>
        <begin position="779"/>
        <end position="789"/>
    </location>
</feature>
<dbReference type="EMBL" id="JACGCI010000298">
    <property type="protein sequence ID" value="KAF6741063.1"/>
    <property type="molecule type" value="Genomic_DNA"/>
</dbReference>
<dbReference type="Pfam" id="PF18758">
    <property type="entry name" value="KDZ"/>
    <property type="match status" value="1"/>
</dbReference>
<organism evidence="2 3">
    <name type="scientific">Ephemerocybe angulata</name>
    <dbReference type="NCBI Taxonomy" id="980116"/>
    <lineage>
        <taxon>Eukaryota</taxon>
        <taxon>Fungi</taxon>
        <taxon>Dikarya</taxon>
        <taxon>Basidiomycota</taxon>
        <taxon>Agaricomycotina</taxon>
        <taxon>Agaricomycetes</taxon>
        <taxon>Agaricomycetidae</taxon>
        <taxon>Agaricales</taxon>
        <taxon>Agaricineae</taxon>
        <taxon>Psathyrellaceae</taxon>
        <taxon>Ephemerocybe</taxon>
    </lineage>
</organism>
<accession>A0A8H6LRI4</accession>
<feature type="region of interest" description="Disordered" evidence="1">
    <location>
        <begin position="769"/>
        <end position="809"/>
    </location>
</feature>
<dbReference type="AlphaFoldDB" id="A0A8H6LRI4"/>
<feature type="region of interest" description="Disordered" evidence="1">
    <location>
        <begin position="680"/>
        <end position="711"/>
    </location>
</feature>
<feature type="compositionally biased region" description="Polar residues" evidence="1">
    <location>
        <begin position="699"/>
        <end position="710"/>
    </location>
</feature>
<dbReference type="InterPro" id="IPR040521">
    <property type="entry name" value="KDZ"/>
</dbReference>
<dbReference type="Proteomes" id="UP000521943">
    <property type="component" value="Unassembled WGS sequence"/>
</dbReference>
<protein>
    <recommendedName>
        <fullName evidence="4">CxC1-like cysteine cluster associated with KDZ transposases domain-containing protein</fullName>
    </recommendedName>
</protein>